<dbReference type="SUPFAM" id="SSF53927">
    <property type="entry name" value="Cytidine deaminase-like"/>
    <property type="match status" value="1"/>
</dbReference>
<comment type="function">
    <text evidence="8">Catalyzes the deamination of adenosine to inosine at the wobble position 34 of tRNA(Arg2).</text>
</comment>
<name>A0ABW2Y538_9BIFI</name>
<evidence type="ECO:0000313" key="10">
    <source>
        <dbReference type="EMBL" id="MFD0704669.1"/>
    </source>
</evidence>
<evidence type="ECO:0000256" key="7">
    <source>
        <dbReference type="ARBA" id="ARBA00048045"/>
    </source>
</evidence>
<feature type="binding site" evidence="8">
    <location>
        <position position="89"/>
    </location>
    <ligand>
        <name>Zn(2+)</name>
        <dbReference type="ChEBI" id="CHEBI:29105"/>
        <note>catalytic</note>
    </ligand>
</feature>
<evidence type="ECO:0000259" key="9">
    <source>
        <dbReference type="PROSITE" id="PS51747"/>
    </source>
</evidence>
<proteinExistence type="inferred from homology"/>
<dbReference type="InterPro" id="IPR002125">
    <property type="entry name" value="CMP_dCMP_dom"/>
</dbReference>
<dbReference type="PROSITE" id="PS00903">
    <property type="entry name" value="CYT_DCMP_DEAMINASES_1"/>
    <property type="match status" value="1"/>
</dbReference>
<feature type="binding site" evidence="8">
    <location>
        <position position="86"/>
    </location>
    <ligand>
        <name>Zn(2+)</name>
        <dbReference type="ChEBI" id="CHEBI:29105"/>
        <note>catalytic</note>
    </ligand>
</feature>
<dbReference type="HAMAP" id="MF_00972">
    <property type="entry name" value="tRNA_aden_deaminase"/>
    <property type="match status" value="1"/>
</dbReference>
<feature type="binding site" evidence="8">
    <location>
        <position position="56"/>
    </location>
    <ligand>
        <name>Zn(2+)</name>
        <dbReference type="ChEBI" id="CHEBI:29105"/>
        <note>catalytic</note>
    </ligand>
</feature>
<dbReference type="RefSeq" id="WP_377938380.1">
    <property type="nucleotide sequence ID" value="NZ_JBHTHQ010000013.1"/>
</dbReference>
<evidence type="ECO:0000256" key="2">
    <source>
        <dbReference type="ARBA" id="ARBA00011738"/>
    </source>
</evidence>
<reference evidence="11" key="1">
    <citation type="journal article" date="2019" name="Int. J. Syst. Evol. Microbiol.">
        <title>The Global Catalogue of Microorganisms (GCM) 10K type strain sequencing project: providing services to taxonomists for standard genome sequencing and annotation.</title>
        <authorList>
            <consortium name="The Broad Institute Genomics Platform"/>
            <consortium name="The Broad Institute Genome Sequencing Center for Infectious Disease"/>
            <person name="Wu L."/>
            <person name="Ma J."/>
        </authorList>
    </citation>
    <scope>NUCLEOTIDE SEQUENCE [LARGE SCALE GENOMIC DNA]</scope>
    <source>
        <strain evidence="11">CCM 8604</strain>
    </source>
</reference>
<organism evidence="10 11">
    <name type="scientific">Alloscardovia venturai</name>
    <dbReference type="NCBI Taxonomy" id="1769421"/>
    <lineage>
        <taxon>Bacteria</taxon>
        <taxon>Bacillati</taxon>
        <taxon>Actinomycetota</taxon>
        <taxon>Actinomycetes</taxon>
        <taxon>Bifidobacteriales</taxon>
        <taxon>Bifidobacteriaceae</taxon>
        <taxon>Alloscardovia</taxon>
    </lineage>
</organism>
<gene>
    <name evidence="8" type="primary">tadA</name>
    <name evidence="10" type="ORF">ACFQY8_02750</name>
</gene>
<evidence type="ECO:0000256" key="1">
    <source>
        <dbReference type="ARBA" id="ARBA00010669"/>
    </source>
</evidence>
<accession>A0ABW2Y538</accession>
<keyword evidence="6 8" id="KW-0862">Zinc</keyword>
<keyword evidence="3 8" id="KW-0819">tRNA processing</keyword>
<comment type="subunit">
    <text evidence="2 8">Homodimer.</text>
</comment>
<dbReference type="EC" id="3.5.4.33" evidence="8"/>
<dbReference type="PANTHER" id="PTHR11079:SF202">
    <property type="entry name" value="TRNA-SPECIFIC ADENOSINE DEAMINASE"/>
    <property type="match status" value="1"/>
</dbReference>
<comment type="caution">
    <text evidence="10">The sequence shown here is derived from an EMBL/GenBank/DDBJ whole genome shotgun (WGS) entry which is preliminary data.</text>
</comment>
<dbReference type="Gene3D" id="3.40.140.10">
    <property type="entry name" value="Cytidine Deaminase, domain 2"/>
    <property type="match status" value="1"/>
</dbReference>
<comment type="catalytic activity">
    <reaction evidence="7 8">
        <text>adenosine(34) in tRNA + H2O + H(+) = inosine(34) in tRNA + NH4(+)</text>
        <dbReference type="Rhea" id="RHEA:43168"/>
        <dbReference type="Rhea" id="RHEA-COMP:10373"/>
        <dbReference type="Rhea" id="RHEA-COMP:10374"/>
        <dbReference type="ChEBI" id="CHEBI:15377"/>
        <dbReference type="ChEBI" id="CHEBI:15378"/>
        <dbReference type="ChEBI" id="CHEBI:28938"/>
        <dbReference type="ChEBI" id="CHEBI:74411"/>
        <dbReference type="ChEBI" id="CHEBI:82852"/>
        <dbReference type="EC" id="3.5.4.33"/>
    </reaction>
</comment>
<dbReference type="GO" id="GO:0052717">
    <property type="term" value="F:tRNA-specific adenosine-34 deaminase activity"/>
    <property type="evidence" value="ECO:0007669"/>
    <property type="project" value="UniProtKB-EC"/>
</dbReference>
<dbReference type="Pfam" id="PF00383">
    <property type="entry name" value="dCMP_cyt_deam_1"/>
    <property type="match status" value="1"/>
</dbReference>
<evidence type="ECO:0000256" key="3">
    <source>
        <dbReference type="ARBA" id="ARBA00022694"/>
    </source>
</evidence>
<comment type="cofactor">
    <cofactor evidence="8">
        <name>Zn(2+)</name>
        <dbReference type="ChEBI" id="CHEBI:29105"/>
    </cofactor>
    <text evidence="8">Binds 1 zinc ion per subunit.</text>
</comment>
<evidence type="ECO:0000256" key="4">
    <source>
        <dbReference type="ARBA" id="ARBA00022723"/>
    </source>
</evidence>
<feature type="domain" description="CMP/dCMP-type deaminase" evidence="9">
    <location>
        <begin position="3"/>
        <end position="116"/>
    </location>
</feature>
<dbReference type="InterPro" id="IPR028883">
    <property type="entry name" value="tRNA_aden_deaminase"/>
</dbReference>
<keyword evidence="5 8" id="KW-0378">Hydrolase</keyword>
<keyword evidence="4 8" id="KW-0479">Metal-binding</keyword>
<dbReference type="EMBL" id="JBHTHQ010000013">
    <property type="protein sequence ID" value="MFD0704669.1"/>
    <property type="molecule type" value="Genomic_DNA"/>
</dbReference>
<dbReference type="PANTHER" id="PTHR11079">
    <property type="entry name" value="CYTOSINE DEAMINASE FAMILY MEMBER"/>
    <property type="match status" value="1"/>
</dbReference>
<dbReference type="InterPro" id="IPR016193">
    <property type="entry name" value="Cytidine_deaminase-like"/>
</dbReference>
<sequence>MKSPFFDAMGVALTAAREAAVCGEIPVGAVVISRQNGRVISVARNHREERSDPFSHAEIEGMRDAARVRGRWNFEDCALVVTMEPCPMCAGALVSAHMGWVVFGAWDDKMGALGSVWDIARDPHVGFKPEVYGGVRSDECAAVLGEFFKQKREWNGCGNG</sequence>
<protein>
    <recommendedName>
        <fullName evidence="8">tRNA-specific adenosine deaminase</fullName>
        <ecNumber evidence="8">3.5.4.33</ecNumber>
    </recommendedName>
</protein>
<feature type="active site" description="Proton donor" evidence="8">
    <location>
        <position position="58"/>
    </location>
</feature>
<evidence type="ECO:0000313" key="11">
    <source>
        <dbReference type="Proteomes" id="UP001597036"/>
    </source>
</evidence>
<evidence type="ECO:0000256" key="6">
    <source>
        <dbReference type="ARBA" id="ARBA00022833"/>
    </source>
</evidence>
<dbReference type="PROSITE" id="PS51747">
    <property type="entry name" value="CYT_DCMP_DEAMINASES_2"/>
    <property type="match status" value="1"/>
</dbReference>
<evidence type="ECO:0000256" key="8">
    <source>
        <dbReference type="HAMAP-Rule" id="MF_00972"/>
    </source>
</evidence>
<comment type="similarity">
    <text evidence="1">Belongs to the cytidine and deoxycytidylate deaminase family. ADAT2 subfamily.</text>
</comment>
<keyword evidence="11" id="KW-1185">Reference proteome</keyword>
<dbReference type="InterPro" id="IPR016192">
    <property type="entry name" value="APOBEC/CMP_deaminase_Zn-bd"/>
</dbReference>
<evidence type="ECO:0000256" key="5">
    <source>
        <dbReference type="ARBA" id="ARBA00022801"/>
    </source>
</evidence>
<dbReference type="Proteomes" id="UP001597036">
    <property type="component" value="Unassembled WGS sequence"/>
</dbReference>
<dbReference type="CDD" id="cd01285">
    <property type="entry name" value="nucleoside_deaminase"/>
    <property type="match status" value="1"/>
</dbReference>